<evidence type="ECO:0000313" key="1">
    <source>
        <dbReference type="EMBL" id="CAH0392758.1"/>
    </source>
</evidence>
<evidence type="ECO:0000313" key="2">
    <source>
        <dbReference type="Proteomes" id="UP001152759"/>
    </source>
</evidence>
<dbReference type="EMBL" id="OU963868">
    <property type="protein sequence ID" value="CAH0392758.1"/>
    <property type="molecule type" value="Genomic_DNA"/>
</dbReference>
<dbReference type="AlphaFoldDB" id="A0A9P0F7C8"/>
<keyword evidence="2" id="KW-1185">Reference proteome</keyword>
<gene>
    <name evidence="1" type="ORF">BEMITA_LOCUS11231</name>
</gene>
<name>A0A9P0F7C8_BEMTA</name>
<dbReference type="Proteomes" id="UP001152759">
    <property type="component" value="Chromosome 7"/>
</dbReference>
<protein>
    <submittedName>
        <fullName evidence="1">Uncharacterized protein</fullName>
    </submittedName>
</protein>
<proteinExistence type="predicted"/>
<sequence>METGTVRLSPVRESFNVDDGFSIHDLKDIGLRIEERVIRLVLINSSQLESKSINILESIPIAKSAEIVTVVESVNMTG</sequence>
<organism evidence="1 2">
    <name type="scientific">Bemisia tabaci</name>
    <name type="common">Sweetpotato whitefly</name>
    <name type="synonym">Aleurodes tabaci</name>
    <dbReference type="NCBI Taxonomy" id="7038"/>
    <lineage>
        <taxon>Eukaryota</taxon>
        <taxon>Metazoa</taxon>
        <taxon>Ecdysozoa</taxon>
        <taxon>Arthropoda</taxon>
        <taxon>Hexapoda</taxon>
        <taxon>Insecta</taxon>
        <taxon>Pterygota</taxon>
        <taxon>Neoptera</taxon>
        <taxon>Paraneoptera</taxon>
        <taxon>Hemiptera</taxon>
        <taxon>Sternorrhyncha</taxon>
        <taxon>Aleyrodoidea</taxon>
        <taxon>Aleyrodidae</taxon>
        <taxon>Aleyrodinae</taxon>
        <taxon>Bemisia</taxon>
    </lineage>
</organism>
<accession>A0A9P0F7C8</accession>
<reference evidence="1" key="1">
    <citation type="submission" date="2021-12" db="EMBL/GenBank/DDBJ databases">
        <authorList>
            <person name="King R."/>
        </authorList>
    </citation>
    <scope>NUCLEOTIDE SEQUENCE</scope>
</reference>